<keyword evidence="1" id="KW-0378">Hydrolase</keyword>
<proteinExistence type="predicted"/>
<sequence length="187" mass="21383">GDAPDNQVTLCESCHEKLHKGLIAEKDFKKRKRKSTRDATFMGIMRKTLMQRLCSELPIPVIETRGYITKATREKLLVLPKSHTNDALAIAQGKQGFNVGYLPEIAQIDKIYTIRPVRHHNRQLHKATILKGGIRKSNQTEKYVFGYCLFDKVQFNGQDCFIWGRRTTGIFTIKTINGKMIKDGISF</sequence>
<name>A0A923MMB1_9FIRM</name>
<protein>
    <submittedName>
        <fullName evidence="1">HNH endonuclease</fullName>
    </submittedName>
</protein>
<evidence type="ECO:0000313" key="2">
    <source>
        <dbReference type="Proteomes" id="UP000620327"/>
    </source>
</evidence>
<organism evidence="1 2">
    <name type="scientific">Dysosmobacter segnis</name>
    <dbReference type="NCBI Taxonomy" id="2763042"/>
    <lineage>
        <taxon>Bacteria</taxon>
        <taxon>Bacillati</taxon>
        <taxon>Bacillota</taxon>
        <taxon>Clostridia</taxon>
        <taxon>Eubacteriales</taxon>
        <taxon>Oscillospiraceae</taxon>
        <taxon>Dysosmobacter</taxon>
    </lineage>
</organism>
<comment type="caution">
    <text evidence="1">The sequence shown here is derived from an EMBL/GenBank/DDBJ whole genome shotgun (WGS) entry which is preliminary data.</text>
</comment>
<reference evidence="1" key="1">
    <citation type="submission" date="2020-08" db="EMBL/GenBank/DDBJ databases">
        <title>Genome public.</title>
        <authorList>
            <person name="Liu C."/>
            <person name="Sun Q."/>
        </authorList>
    </citation>
    <scope>NUCLEOTIDE SEQUENCE</scope>
    <source>
        <strain evidence="1">BX15</strain>
    </source>
</reference>
<dbReference type="AlphaFoldDB" id="A0A923MMB1"/>
<keyword evidence="2" id="KW-1185">Reference proteome</keyword>
<dbReference type="EMBL" id="JACOQI010000118">
    <property type="protein sequence ID" value="MBC5772423.1"/>
    <property type="molecule type" value="Genomic_DNA"/>
</dbReference>
<evidence type="ECO:0000313" key="1">
    <source>
        <dbReference type="EMBL" id="MBC5772423.1"/>
    </source>
</evidence>
<keyword evidence="1" id="KW-0540">Nuclease</keyword>
<feature type="non-terminal residue" evidence="1">
    <location>
        <position position="1"/>
    </location>
</feature>
<dbReference type="GO" id="GO:0004519">
    <property type="term" value="F:endonuclease activity"/>
    <property type="evidence" value="ECO:0007669"/>
    <property type="project" value="UniProtKB-KW"/>
</dbReference>
<gene>
    <name evidence="1" type="ORF">H8Z83_19330</name>
</gene>
<accession>A0A923MMB1</accession>
<dbReference type="Proteomes" id="UP000620327">
    <property type="component" value="Unassembled WGS sequence"/>
</dbReference>
<feature type="non-terminal residue" evidence="1">
    <location>
        <position position="187"/>
    </location>
</feature>
<keyword evidence="1" id="KW-0255">Endonuclease</keyword>